<evidence type="ECO:0000313" key="4">
    <source>
        <dbReference type="Proteomes" id="UP001221189"/>
    </source>
</evidence>
<feature type="domain" description="Ice-binding protein C-terminal" evidence="2">
    <location>
        <begin position="241"/>
        <end position="265"/>
    </location>
</feature>
<dbReference type="NCBIfam" id="NF033554">
    <property type="entry name" value="floc_PepA"/>
    <property type="match status" value="1"/>
</dbReference>
<evidence type="ECO:0000259" key="2">
    <source>
        <dbReference type="Pfam" id="PF07589"/>
    </source>
</evidence>
<dbReference type="RefSeq" id="WP_273601528.1">
    <property type="nucleotide sequence ID" value="NZ_JAQQXT010000011.1"/>
</dbReference>
<dbReference type="NCBIfam" id="TIGR02595">
    <property type="entry name" value="PEP_CTERM"/>
    <property type="match status" value="1"/>
</dbReference>
<organism evidence="3 4">
    <name type="scientific">Roseateles albus</name>
    <dbReference type="NCBI Taxonomy" id="2987525"/>
    <lineage>
        <taxon>Bacteria</taxon>
        <taxon>Pseudomonadati</taxon>
        <taxon>Pseudomonadota</taxon>
        <taxon>Betaproteobacteria</taxon>
        <taxon>Burkholderiales</taxon>
        <taxon>Sphaerotilaceae</taxon>
        <taxon>Roseateles</taxon>
    </lineage>
</organism>
<gene>
    <name evidence="3" type="primary">pepA</name>
    <name evidence="3" type="ORF">PRZ03_17595</name>
</gene>
<feature type="chain" id="PRO_5046626268" evidence="1">
    <location>
        <begin position="32"/>
        <end position="269"/>
    </location>
</feature>
<keyword evidence="4" id="KW-1185">Reference proteome</keyword>
<dbReference type="Proteomes" id="UP001221189">
    <property type="component" value="Unassembled WGS sequence"/>
</dbReference>
<name>A0ABT5KKF7_9BURK</name>
<evidence type="ECO:0000313" key="3">
    <source>
        <dbReference type="EMBL" id="MDC8773400.1"/>
    </source>
</evidence>
<dbReference type="Pfam" id="PF07589">
    <property type="entry name" value="PEP-CTERM"/>
    <property type="match status" value="1"/>
</dbReference>
<protein>
    <submittedName>
        <fullName evidence="3">Flocculation-associated PEP-CTERM protein PepA</fullName>
    </submittedName>
</protein>
<reference evidence="3 4" key="1">
    <citation type="submission" date="2022-10" db="EMBL/GenBank/DDBJ databases">
        <title>Paucibacter sp. hw1 Genome sequencing.</title>
        <authorList>
            <person name="Park S."/>
        </authorList>
    </citation>
    <scope>NUCLEOTIDE SEQUENCE [LARGE SCALE GENOMIC DNA]</scope>
    <source>
        <strain evidence="4">hw1</strain>
    </source>
</reference>
<evidence type="ECO:0000256" key="1">
    <source>
        <dbReference type="SAM" id="SignalP"/>
    </source>
</evidence>
<dbReference type="InterPro" id="IPR013424">
    <property type="entry name" value="Ice-binding_C"/>
</dbReference>
<comment type="caution">
    <text evidence="3">The sequence shown here is derived from an EMBL/GenBank/DDBJ whole genome shotgun (WGS) entry which is preliminary data.</text>
</comment>
<sequence length="269" mass="26892">MTLTSSSFFKPLLQRSAMALALAAVCASASADALPQFTFNPAAAGLAGAAFTGDNILISNYSSVLSGPGGSFTESGYLSFSALQLGGSTFTPAGLNSSYGMYIAFSGSGVTSGGNPAQGITFGALTALNYTMYGYNGPASFGFSGSTPTETASGEVVLASGSLISGGVVSIPSGDGVHFTPSAAASLTFEVAPGQGGFFQLPAPFFSQAITAFTNTSSQVSPMAGGFLISQGGGSINFTAAVPEPETYLLMLAGLAALTFVARRRSSKR</sequence>
<keyword evidence="1" id="KW-0732">Signal</keyword>
<proteinExistence type="predicted"/>
<dbReference type="EMBL" id="JAQQXT010000011">
    <property type="protein sequence ID" value="MDC8773400.1"/>
    <property type="molecule type" value="Genomic_DNA"/>
</dbReference>
<accession>A0ABT5KKF7</accession>
<feature type="signal peptide" evidence="1">
    <location>
        <begin position="1"/>
        <end position="31"/>
    </location>
</feature>